<comment type="caution">
    <text evidence="3">The sequence shown here is derived from an EMBL/GenBank/DDBJ whole genome shotgun (WGS) entry which is preliminary data.</text>
</comment>
<proteinExistence type="predicted"/>
<protein>
    <recommendedName>
        <fullName evidence="2">Very-long-chain aldehyde decarbonylase CER1-like C-terminal domain-containing protein</fullName>
    </recommendedName>
</protein>
<feature type="domain" description="Very-long-chain aldehyde decarbonylase CER1-like C-terminal" evidence="2">
    <location>
        <begin position="64"/>
        <end position="116"/>
    </location>
</feature>
<evidence type="ECO:0000259" key="2">
    <source>
        <dbReference type="Pfam" id="PF12076"/>
    </source>
</evidence>
<reference evidence="3 4" key="1">
    <citation type="journal article" date="2023" name="Plants (Basel)">
        <title>Bridging the Gap: Combining Genomics and Transcriptomics Approaches to Understand Stylosanthes scabra, an Orphan Legume from the Brazilian Caatinga.</title>
        <authorList>
            <person name="Ferreira-Neto J.R.C."/>
            <person name="da Silva M.D."/>
            <person name="Binneck E."/>
            <person name="de Melo N.F."/>
            <person name="da Silva R.H."/>
            <person name="de Melo A.L.T.M."/>
            <person name="Pandolfi V."/>
            <person name="Bustamante F.O."/>
            <person name="Brasileiro-Vidal A.C."/>
            <person name="Benko-Iseppon A.M."/>
        </authorList>
    </citation>
    <scope>NUCLEOTIDE SEQUENCE [LARGE SCALE GENOMIC DNA]</scope>
    <source>
        <tissue evidence="3">Leaves</tissue>
    </source>
</reference>
<comment type="subcellular location">
    <subcellularLocation>
        <location evidence="1">Membrane</location>
        <topology evidence="1">Multi-pass membrane protein</topology>
    </subcellularLocation>
</comment>
<sequence>MASKPGILTNWPWKSLGSFKEDKLNKYGELYIKRYPQVNIKIVDGSSLVVAIVLHTIPKEATQVLLCGKLTKVSTAIVNALCESGTKVTTMYIEDYDILQSRLHTDSKKNLIPLRSCADDAKYLKIHELFIISMYDDFPDMAGRRPN</sequence>
<accession>A0ABU6SG90</accession>
<dbReference type="Pfam" id="PF12076">
    <property type="entry name" value="CER1-like_C"/>
    <property type="match status" value="1"/>
</dbReference>
<evidence type="ECO:0000313" key="4">
    <source>
        <dbReference type="Proteomes" id="UP001341840"/>
    </source>
</evidence>
<dbReference type="InterPro" id="IPR021940">
    <property type="entry name" value="CER1-like_C"/>
</dbReference>
<name>A0ABU6SG90_9FABA</name>
<gene>
    <name evidence="3" type="ORF">PIB30_040427</name>
</gene>
<organism evidence="3 4">
    <name type="scientific">Stylosanthes scabra</name>
    <dbReference type="NCBI Taxonomy" id="79078"/>
    <lineage>
        <taxon>Eukaryota</taxon>
        <taxon>Viridiplantae</taxon>
        <taxon>Streptophyta</taxon>
        <taxon>Embryophyta</taxon>
        <taxon>Tracheophyta</taxon>
        <taxon>Spermatophyta</taxon>
        <taxon>Magnoliopsida</taxon>
        <taxon>eudicotyledons</taxon>
        <taxon>Gunneridae</taxon>
        <taxon>Pentapetalae</taxon>
        <taxon>rosids</taxon>
        <taxon>fabids</taxon>
        <taxon>Fabales</taxon>
        <taxon>Fabaceae</taxon>
        <taxon>Papilionoideae</taxon>
        <taxon>50 kb inversion clade</taxon>
        <taxon>dalbergioids sensu lato</taxon>
        <taxon>Dalbergieae</taxon>
        <taxon>Pterocarpus clade</taxon>
        <taxon>Stylosanthes</taxon>
    </lineage>
</organism>
<dbReference type="Proteomes" id="UP001341840">
    <property type="component" value="Unassembled WGS sequence"/>
</dbReference>
<dbReference type="EMBL" id="JASCZI010060633">
    <property type="protein sequence ID" value="MED6134813.1"/>
    <property type="molecule type" value="Genomic_DNA"/>
</dbReference>
<evidence type="ECO:0000313" key="3">
    <source>
        <dbReference type="EMBL" id="MED6134813.1"/>
    </source>
</evidence>
<evidence type="ECO:0000256" key="1">
    <source>
        <dbReference type="ARBA" id="ARBA00004141"/>
    </source>
</evidence>
<keyword evidence="4" id="KW-1185">Reference proteome</keyword>